<dbReference type="RefSeq" id="WP_119015290.1">
    <property type="nucleotide sequence ID" value="NZ_QXEV01000001.1"/>
</dbReference>
<dbReference type="UniPathway" id="UPA00034">
    <property type="reaction ID" value="UER00466"/>
</dbReference>
<comment type="catalytic activity">
    <reaction evidence="8">
        <text>(2S,6S)-2,6-diaminopimelate + 2-oxoglutarate = (S)-2,3,4,5-tetrahydrodipicolinate + L-glutamate + H2O + H(+)</text>
        <dbReference type="Rhea" id="RHEA:23988"/>
        <dbReference type="ChEBI" id="CHEBI:15377"/>
        <dbReference type="ChEBI" id="CHEBI:15378"/>
        <dbReference type="ChEBI" id="CHEBI:16810"/>
        <dbReference type="ChEBI" id="CHEBI:16845"/>
        <dbReference type="ChEBI" id="CHEBI:29985"/>
        <dbReference type="ChEBI" id="CHEBI:57609"/>
        <dbReference type="EC" id="2.6.1.83"/>
    </reaction>
</comment>
<dbReference type="InParanoid" id="A0A397S197"/>
<dbReference type="GO" id="GO:0010285">
    <property type="term" value="F:L,L-diaminopimelate aminotransferase activity"/>
    <property type="evidence" value="ECO:0007669"/>
    <property type="project" value="UniProtKB-EC"/>
</dbReference>
<dbReference type="EC" id="2.6.1.83" evidence="3 9"/>
<dbReference type="InterPro" id="IPR004839">
    <property type="entry name" value="Aminotransferase_I/II_large"/>
</dbReference>
<dbReference type="OrthoDB" id="9813612at2"/>
<feature type="domain" description="Aminotransferase class I/classII large" evidence="10">
    <location>
        <begin position="36"/>
        <end position="389"/>
    </location>
</feature>
<dbReference type="FunFam" id="3.40.640.10:FF:000099">
    <property type="entry name" value="LL-diaminopimelate aminotransferase, chloroplastic"/>
    <property type="match status" value="1"/>
</dbReference>
<dbReference type="GO" id="GO:0009089">
    <property type="term" value="P:lysine biosynthetic process via diaminopimelate"/>
    <property type="evidence" value="ECO:0007669"/>
    <property type="project" value="UniProtKB-UniPathway"/>
</dbReference>
<protein>
    <recommendedName>
        <fullName evidence="4 9">LL-diaminopimelate aminotransferase</fullName>
        <ecNumber evidence="3 9">2.6.1.83</ecNumber>
    </recommendedName>
</protein>
<evidence type="ECO:0000256" key="8">
    <source>
        <dbReference type="ARBA" id="ARBA00051934"/>
    </source>
</evidence>
<keyword evidence="7" id="KW-0663">Pyridoxal phosphate</keyword>
<name>A0A397S197_9MOLU</name>
<comment type="caution">
    <text evidence="11">The sequence shown here is derived from an EMBL/GenBank/DDBJ whole genome shotgun (WGS) entry which is preliminary data.</text>
</comment>
<dbReference type="InterPro" id="IPR015421">
    <property type="entry name" value="PyrdxlP-dep_Trfase_major"/>
</dbReference>
<evidence type="ECO:0000256" key="4">
    <source>
        <dbReference type="ARBA" id="ARBA00018052"/>
    </source>
</evidence>
<accession>A0A397S197</accession>
<dbReference type="Pfam" id="PF00155">
    <property type="entry name" value="Aminotran_1_2"/>
    <property type="match status" value="1"/>
</dbReference>
<dbReference type="InterPro" id="IPR015424">
    <property type="entry name" value="PyrdxlP-dep_Trfase"/>
</dbReference>
<organism evidence="11 12">
    <name type="scientific">Anaeroplasma bactoclasticum</name>
    <dbReference type="NCBI Taxonomy" id="2088"/>
    <lineage>
        <taxon>Bacteria</taxon>
        <taxon>Bacillati</taxon>
        <taxon>Mycoplasmatota</taxon>
        <taxon>Mollicutes</taxon>
        <taxon>Anaeroplasmatales</taxon>
        <taxon>Anaeroplasmataceae</taxon>
        <taxon>Anaeroplasma</taxon>
    </lineage>
</organism>
<evidence type="ECO:0000256" key="7">
    <source>
        <dbReference type="ARBA" id="ARBA00022898"/>
    </source>
</evidence>
<dbReference type="Proteomes" id="UP000266506">
    <property type="component" value="Unassembled WGS sequence"/>
</dbReference>
<comment type="pathway">
    <text evidence="2">Amino-acid biosynthesis; L-lysine biosynthesis via DAP pathway; LL-2,6-diaminopimelate from (S)-tetrahydrodipicolinate (aminotransferase route): step 1/1.</text>
</comment>
<evidence type="ECO:0000256" key="3">
    <source>
        <dbReference type="ARBA" id="ARBA00013138"/>
    </source>
</evidence>
<evidence type="ECO:0000256" key="5">
    <source>
        <dbReference type="ARBA" id="ARBA00022576"/>
    </source>
</evidence>
<evidence type="ECO:0000313" key="12">
    <source>
        <dbReference type="Proteomes" id="UP000266506"/>
    </source>
</evidence>
<evidence type="ECO:0000256" key="2">
    <source>
        <dbReference type="ARBA" id="ARBA00004982"/>
    </source>
</evidence>
<gene>
    <name evidence="11" type="ORF">EI71_00107</name>
</gene>
<dbReference type="PANTHER" id="PTHR43144">
    <property type="entry name" value="AMINOTRANSFERASE"/>
    <property type="match status" value="1"/>
</dbReference>
<proteinExistence type="predicted"/>
<dbReference type="NCBIfam" id="TIGR03542">
    <property type="entry name" value="DAPAT_plant"/>
    <property type="match status" value="1"/>
</dbReference>
<evidence type="ECO:0000259" key="10">
    <source>
        <dbReference type="Pfam" id="PF00155"/>
    </source>
</evidence>
<dbReference type="Gene3D" id="3.90.1150.10">
    <property type="entry name" value="Aspartate Aminotransferase, domain 1"/>
    <property type="match status" value="1"/>
</dbReference>
<dbReference type="AlphaFoldDB" id="A0A397S197"/>
<dbReference type="Gene3D" id="3.40.640.10">
    <property type="entry name" value="Type I PLP-dependent aspartate aminotransferase-like (Major domain)"/>
    <property type="match status" value="1"/>
</dbReference>
<dbReference type="EMBL" id="QXEV01000001">
    <property type="protein sequence ID" value="RIA78546.1"/>
    <property type="molecule type" value="Genomic_DNA"/>
</dbReference>
<evidence type="ECO:0000256" key="6">
    <source>
        <dbReference type="ARBA" id="ARBA00022679"/>
    </source>
</evidence>
<dbReference type="GO" id="GO:0030170">
    <property type="term" value="F:pyridoxal phosphate binding"/>
    <property type="evidence" value="ECO:0007669"/>
    <property type="project" value="UniProtKB-UniRule"/>
</dbReference>
<comment type="cofactor">
    <cofactor evidence="1">
        <name>pyridoxal 5'-phosphate</name>
        <dbReference type="ChEBI" id="CHEBI:597326"/>
    </cofactor>
</comment>
<dbReference type="SUPFAM" id="SSF53383">
    <property type="entry name" value="PLP-dependent transferases"/>
    <property type="match status" value="1"/>
</dbReference>
<evidence type="ECO:0000256" key="1">
    <source>
        <dbReference type="ARBA" id="ARBA00001933"/>
    </source>
</evidence>
<evidence type="ECO:0000313" key="11">
    <source>
        <dbReference type="EMBL" id="RIA78546.1"/>
    </source>
</evidence>
<reference evidence="11 12" key="1">
    <citation type="submission" date="2018-08" db="EMBL/GenBank/DDBJ databases">
        <title>Genomic Encyclopedia of Archaeal and Bacterial Type Strains, Phase II (KMG-II): from individual species to whole genera.</title>
        <authorList>
            <person name="Goeker M."/>
        </authorList>
    </citation>
    <scope>NUCLEOTIDE SEQUENCE [LARGE SCALE GENOMIC DNA]</scope>
    <source>
        <strain evidence="11 12">ATCC 27112</strain>
    </source>
</reference>
<dbReference type="InterPro" id="IPR019942">
    <property type="entry name" value="DapL/ALD1"/>
</dbReference>
<dbReference type="CDD" id="cd00609">
    <property type="entry name" value="AAT_like"/>
    <property type="match status" value="1"/>
</dbReference>
<keyword evidence="12" id="KW-1185">Reference proteome</keyword>
<keyword evidence="5 11" id="KW-0032">Aminotransferase</keyword>
<sequence length="393" mass="44439">MNIKINDSFLKINDSYLFSTINKKVKKFISINPNADIIRLGIGDVTLPLSKVVIDALEKASAEMGVQKTFRGYPPEYGYDFLKEAIKKYYSRLNVTLDMDSIFCSDGAKSDLGNIVDIFGDNLVYIPNPVYPVYLDSNIMAGRRVRFMEGNKDNNFLILPKGDYECGIYYLCSPNNPCGTAYTYEELKKWVDFAKRTGSLIIYDSAYEAFIKGNEFVHSIYEIEGAKECAIEVCSFSKQAGFTGLRCGFTIIPLELEAMGHSINKLWSRRQATKFNGVSYPVQRAAEAALSPLGIAECMKNIDYYMENARMLSKLFDEKGIYYTGGKSSPYLWILCPKGMKSWDFFDYLLENANVVGTPGEGFGTCGEGYFRITSFNTHERTKEAIERLRKIL</sequence>
<evidence type="ECO:0000256" key="9">
    <source>
        <dbReference type="NCBIfam" id="TIGR03542"/>
    </source>
</evidence>
<dbReference type="InterPro" id="IPR015422">
    <property type="entry name" value="PyrdxlP-dep_Trfase_small"/>
</dbReference>
<keyword evidence="6 11" id="KW-0808">Transferase</keyword>